<evidence type="ECO:0000313" key="2">
    <source>
        <dbReference type="Proteomes" id="UP001165960"/>
    </source>
</evidence>
<sequence>MSNDQSSSRQGSLPSPRDIFPRSPSFETDTHYELTARDKKNILEVFQLFDLDKDGFLDIFQLHYSLRALGLPVCKKELLSYIRHFTPDAPIGRELISKEDFIMLMRNKLMSRDPESELKRAFKHFDTEGTGKITVTSLKKIANELGQDMSEEELKLMIDEFDLNEDNAIDYEEFKRIMLTTEQRN</sequence>
<gene>
    <name evidence="1" type="primary">CETN3_2</name>
    <name evidence="1" type="ORF">DSO57_1028165</name>
</gene>
<name>A0ACC2TD57_9FUNG</name>
<proteinExistence type="predicted"/>
<dbReference type="Proteomes" id="UP001165960">
    <property type="component" value="Unassembled WGS sequence"/>
</dbReference>
<protein>
    <submittedName>
        <fullName evidence="1">Centrin-3</fullName>
    </submittedName>
</protein>
<accession>A0ACC2TD57</accession>
<reference evidence="1" key="1">
    <citation type="submission" date="2022-04" db="EMBL/GenBank/DDBJ databases">
        <title>Genome of the entomopathogenic fungus Entomophthora muscae.</title>
        <authorList>
            <person name="Elya C."/>
            <person name="Lovett B.R."/>
            <person name="Lee E."/>
            <person name="Macias A.M."/>
            <person name="Hajek A.E."/>
            <person name="De Bivort B.L."/>
            <person name="Kasson M.T."/>
            <person name="De Fine Licht H.H."/>
            <person name="Stajich J.E."/>
        </authorList>
    </citation>
    <scope>NUCLEOTIDE SEQUENCE</scope>
    <source>
        <strain evidence="1">Berkeley</strain>
    </source>
</reference>
<comment type="caution">
    <text evidence="1">The sequence shown here is derived from an EMBL/GenBank/DDBJ whole genome shotgun (WGS) entry which is preliminary data.</text>
</comment>
<organism evidence="1 2">
    <name type="scientific">Entomophthora muscae</name>
    <dbReference type="NCBI Taxonomy" id="34485"/>
    <lineage>
        <taxon>Eukaryota</taxon>
        <taxon>Fungi</taxon>
        <taxon>Fungi incertae sedis</taxon>
        <taxon>Zoopagomycota</taxon>
        <taxon>Entomophthoromycotina</taxon>
        <taxon>Entomophthoromycetes</taxon>
        <taxon>Entomophthorales</taxon>
        <taxon>Entomophthoraceae</taxon>
        <taxon>Entomophthora</taxon>
    </lineage>
</organism>
<dbReference type="EMBL" id="QTSX02003017">
    <property type="protein sequence ID" value="KAJ9072381.1"/>
    <property type="molecule type" value="Genomic_DNA"/>
</dbReference>
<evidence type="ECO:0000313" key="1">
    <source>
        <dbReference type="EMBL" id="KAJ9072381.1"/>
    </source>
</evidence>
<keyword evidence="2" id="KW-1185">Reference proteome</keyword>